<dbReference type="CDD" id="cd01998">
    <property type="entry name" value="MnmA_TRMU-like"/>
    <property type="match status" value="1"/>
</dbReference>
<evidence type="ECO:0000259" key="11">
    <source>
        <dbReference type="Pfam" id="PF20258"/>
    </source>
</evidence>
<dbReference type="GO" id="GO:0000049">
    <property type="term" value="F:tRNA binding"/>
    <property type="evidence" value="ECO:0007669"/>
    <property type="project" value="UniProtKB-KW"/>
</dbReference>
<dbReference type="GO" id="GO:0005737">
    <property type="term" value="C:cytoplasm"/>
    <property type="evidence" value="ECO:0007669"/>
    <property type="project" value="UniProtKB-SubCell"/>
</dbReference>
<comment type="caution">
    <text evidence="13">The sequence shown here is derived from an EMBL/GenBank/DDBJ whole genome shotgun (WGS) entry which is preliminary data.</text>
</comment>
<comment type="catalytic activity">
    <reaction evidence="8 9">
        <text>S-sulfanyl-L-cysteinyl-[protein] + uridine(34) in tRNA + AH2 + ATP = 2-thiouridine(34) in tRNA + L-cysteinyl-[protein] + A + AMP + diphosphate + H(+)</text>
        <dbReference type="Rhea" id="RHEA:47032"/>
        <dbReference type="Rhea" id="RHEA-COMP:10131"/>
        <dbReference type="Rhea" id="RHEA-COMP:11726"/>
        <dbReference type="Rhea" id="RHEA-COMP:11727"/>
        <dbReference type="Rhea" id="RHEA-COMP:11728"/>
        <dbReference type="ChEBI" id="CHEBI:13193"/>
        <dbReference type="ChEBI" id="CHEBI:15378"/>
        <dbReference type="ChEBI" id="CHEBI:17499"/>
        <dbReference type="ChEBI" id="CHEBI:29950"/>
        <dbReference type="ChEBI" id="CHEBI:30616"/>
        <dbReference type="ChEBI" id="CHEBI:33019"/>
        <dbReference type="ChEBI" id="CHEBI:61963"/>
        <dbReference type="ChEBI" id="CHEBI:65315"/>
        <dbReference type="ChEBI" id="CHEBI:87170"/>
        <dbReference type="ChEBI" id="CHEBI:456215"/>
        <dbReference type="EC" id="2.8.1.13"/>
    </reaction>
</comment>
<feature type="active site" description="Nucleophile" evidence="9">
    <location>
        <position position="89"/>
    </location>
</feature>
<keyword evidence="2 9" id="KW-0808">Transferase</keyword>
<reference evidence="13 14" key="1">
    <citation type="journal article" date="2016" name="Nat. Commun.">
        <title>Thousands of microbial genomes shed light on interconnected biogeochemical processes in an aquifer system.</title>
        <authorList>
            <person name="Anantharaman K."/>
            <person name="Brown C.T."/>
            <person name="Hug L.A."/>
            <person name="Sharon I."/>
            <person name="Castelle C.J."/>
            <person name="Probst A.J."/>
            <person name="Thomas B.C."/>
            <person name="Singh A."/>
            <person name="Wilkins M.J."/>
            <person name="Karaoz U."/>
            <person name="Brodie E.L."/>
            <person name="Williams K.H."/>
            <person name="Hubbard S.S."/>
            <person name="Banfield J.F."/>
        </authorList>
    </citation>
    <scope>NUCLEOTIDE SEQUENCE [LARGE SCALE GENOMIC DNA]</scope>
</reference>
<dbReference type="FunFam" id="3.40.50.620:FF:000115">
    <property type="entry name" value="tRNA-specific 2-thiouridylase MnmA"/>
    <property type="match status" value="1"/>
</dbReference>
<keyword evidence="5 9" id="KW-0067">ATP-binding</keyword>
<dbReference type="Gene3D" id="3.40.50.620">
    <property type="entry name" value="HUPs"/>
    <property type="match status" value="1"/>
</dbReference>
<evidence type="ECO:0000256" key="10">
    <source>
        <dbReference type="SAM" id="MobiDB-lite"/>
    </source>
</evidence>
<gene>
    <name evidence="9" type="primary">mnmA</name>
    <name evidence="13" type="ORF">A3D67_04465</name>
</gene>
<dbReference type="EMBL" id="MHLN01000003">
    <property type="protein sequence ID" value="OGZ12633.1"/>
    <property type="molecule type" value="Genomic_DNA"/>
</dbReference>
<evidence type="ECO:0000256" key="8">
    <source>
        <dbReference type="ARBA" id="ARBA00051542"/>
    </source>
</evidence>
<evidence type="ECO:0000256" key="3">
    <source>
        <dbReference type="ARBA" id="ARBA00022694"/>
    </source>
</evidence>
<dbReference type="InterPro" id="IPR023382">
    <property type="entry name" value="MnmA-like_central_sf"/>
</dbReference>
<comment type="function">
    <text evidence="9">Catalyzes the 2-thiolation of uridine at the wobble position (U34) of tRNA, leading to the formation of s(2)U34.</text>
</comment>
<evidence type="ECO:0000256" key="9">
    <source>
        <dbReference type="HAMAP-Rule" id="MF_00144"/>
    </source>
</evidence>
<dbReference type="AlphaFoldDB" id="A0A1G2DGJ4"/>
<dbReference type="PANTHER" id="PTHR11933:SF5">
    <property type="entry name" value="MITOCHONDRIAL TRNA-SPECIFIC 2-THIOURIDYLASE 1"/>
    <property type="match status" value="1"/>
</dbReference>
<comment type="similarity">
    <text evidence="9">Belongs to the MnmA/TRMU family.</text>
</comment>
<evidence type="ECO:0000256" key="5">
    <source>
        <dbReference type="ARBA" id="ARBA00022840"/>
    </source>
</evidence>
<feature type="compositionally biased region" description="Polar residues" evidence="10">
    <location>
        <begin position="128"/>
        <end position="140"/>
    </location>
</feature>
<dbReference type="SUPFAM" id="SSF52402">
    <property type="entry name" value="Adenine nucleotide alpha hydrolases-like"/>
    <property type="match status" value="1"/>
</dbReference>
<evidence type="ECO:0000259" key="12">
    <source>
        <dbReference type="Pfam" id="PF20259"/>
    </source>
</evidence>
<evidence type="ECO:0000256" key="6">
    <source>
        <dbReference type="ARBA" id="ARBA00022884"/>
    </source>
</evidence>
<dbReference type="Gene3D" id="2.30.30.280">
    <property type="entry name" value="Adenine nucleotide alpha hydrolases-like domains"/>
    <property type="match status" value="1"/>
</dbReference>
<name>A0A1G2DGJ4_9BACT</name>
<dbReference type="InterPro" id="IPR014729">
    <property type="entry name" value="Rossmann-like_a/b/a_fold"/>
</dbReference>
<dbReference type="Gene3D" id="2.40.30.10">
    <property type="entry name" value="Translation factors"/>
    <property type="match status" value="1"/>
</dbReference>
<evidence type="ECO:0000256" key="4">
    <source>
        <dbReference type="ARBA" id="ARBA00022741"/>
    </source>
</evidence>
<dbReference type="NCBIfam" id="NF001138">
    <property type="entry name" value="PRK00143.1"/>
    <property type="match status" value="1"/>
</dbReference>
<feature type="region of interest" description="Interaction with tRNA" evidence="9">
    <location>
        <begin position="330"/>
        <end position="331"/>
    </location>
</feature>
<dbReference type="GO" id="GO:0103016">
    <property type="term" value="F:tRNA-uridine 2-sulfurtransferase activity"/>
    <property type="evidence" value="ECO:0007669"/>
    <property type="project" value="UniProtKB-EC"/>
</dbReference>
<feature type="site" description="Interaction with tRNA" evidence="9">
    <location>
        <position position="114"/>
    </location>
</feature>
<dbReference type="PANTHER" id="PTHR11933">
    <property type="entry name" value="TRNA 5-METHYLAMINOMETHYL-2-THIOURIDYLATE -METHYLTRANSFERASE"/>
    <property type="match status" value="1"/>
</dbReference>
<feature type="region of interest" description="Interaction with target base in tRNA" evidence="9">
    <location>
        <begin position="84"/>
        <end position="86"/>
    </location>
</feature>
<feature type="region of interest" description="Disordered" evidence="10">
    <location>
        <begin position="120"/>
        <end position="140"/>
    </location>
</feature>
<keyword evidence="4 9" id="KW-0547">Nucleotide-binding</keyword>
<feature type="region of interest" description="Interaction with tRNA" evidence="9">
    <location>
        <begin position="154"/>
        <end position="156"/>
    </location>
</feature>
<dbReference type="Pfam" id="PF20258">
    <property type="entry name" value="tRNA_Me_trans_C"/>
    <property type="match status" value="1"/>
</dbReference>
<dbReference type="InterPro" id="IPR004506">
    <property type="entry name" value="MnmA-like"/>
</dbReference>
<organism evidence="13 14">
    <name type="scientific">Candidatus Lloydbacteria bacterium RIFCSPHIGHO2_02_FULL_51_22</name>
    <dbReference type="NCBI Taxonomy" id="1798663"/>
    <lineage>
        <taxon>Bacteria</taxon>
        <taxon>Candidatus Lloydiibacteriota</taxon>
    </lineage>
</organism>
<keyword evidence="7" id="KW-1015">Disulfide bond</keyword>
<feature type="site" description="Interaction with tRNA" evidence="9">
    <location>
        <position position="396"/>
    </location>
</feature>
<dbReference type="InterPro" id="IPR046884">
    <property type="entry name" value="MnmA-like_central"/>
</dbReference>
<keyword evidence="9" id="KW-0963">Cytoplasm</keyword>
<evidence type="ECO:0000256" key="7">
    <source>
        <dbReference type="ARBA" id="ARBA00023157"/>
    </source>
</evidence>
<keyword evidence="6 9" id="KW-0694">RNA-binding</keyword>
<keyword evidence="3 9" id="KW-0819">tRNA processing</keyword>
<feature type="binding site" evidence="9">
    <location>
        <position position="26"/>
    </location>
    <ligand>
        <name>ATP</name>
        <dbReference type="ChEBI" id="CHEBI:30616"/>
    </ligand>
</feature>
<dbReference type="Pfam" id="PF03054">
    <property type="entry name" value="tRNA_Me_trans"/>
    <property type="match status" value="1"/>
</dbReference>
<accession>A0A1G2DGJ4</accession>
<feature type="binding site" evidence="9">
    <location>
        <position position="113"/>
    </location>
    <ligand>
        <name>ATP</name>
        <dbReference type="ChEBI" id="CHEBI:30616"/>
    </ligand>
</feature>
<dbReference type="Proteomes" id="UP000178099">
    <property type="component" value="Unassembled WGS sequence"/>
</dbReference>
<comment type="subcellular location">
    <subcellularLocation>
        <location evidence="9">Cytoplasm</location>
    </subcellularLocation>
</comment>
<evidence type="ECO:0000256" key="2">
    <source>
        <dbReference type="ARBA" id="ARBA00022679"/>
    </source>
</evidence>
<keyword evidence="1 9" id="KW-0820">tRNA-binding</keyword>
<dbReference type="EC" id="2.8.1.13" evidence="9"/>
<sequence>MSGGVDSSVAAALLKEDGYEVTGVFMRVWQPDFLTCSRTDDREEAMRAAAHLGIPFLTFDFEKEYKEKVVDYMIAEYTAGRTPNPDVMCNKHIKFRMFLDKAREMGADMIATGHYVRLGRESPKPKAQSPNKTQNPKSQTNSKFQLLKGIDVNKDQSYFLWTLTQEQLKYCLFPIGEYVKPKVREMARKYGLPNAERRDSQGVCFIGQFPMKEFLKNYIPEEKGGVLDTGGNIIGVHDGARLYTLGARHGFLVTKKTPNDPPHYVVAKSIANNTITVAPRDAEQCVTTRGTTQKTNLVKTGYIQETGLTEVNLISGEMPVAGKTYSVRFRYRQSLQEATITPSETYNISRFCFCSAETQNRGSSIRRPRFTRVESGQPTIYNIQFRAPQRAVTPGQSLVFYDGEECIGGGVIQ</sequence>
<dbReference type="HAMAP" id="MF_00144">
    <property type="entry name" value="tRNA_thiouridyl_MnmA"/>
    <property type="match status" value="1"/>
</dbReference>
<dbReference type="InterPro" id="IPR046885">
    <property type="entry name" value="MnmA-like_C"/>
</dbReference>
<evidence type="ECO:0000313" key="14">
    <source>
        <dbReference type="Proteomes" id="UP000178099"/>
    </source>
</evidence>
<feature type="domain" description="tRNA-specific 2-thiouridylase MnmA-like central" evidence="12">
    <location>
        <begin position="212"/>
        <end position="278"/>
    </location>
</feature>
<feature type="domain" description="tRNA-specific 2-thiouridylase MnmA-like C-terminal" evidence="11">
    <location>
        <begin position="380"/>
        <end position="412"/>
    </location>
</feature>
<dbReference type="GO" id="GO:0005524">
    <property type="term" value="F:ATP binding"/>
    <property type="evidence" value="ECO:0007669"/>
    <property type="project" value="UniProtKB-KW"/>
</dbReference>
<dbReference type="NCBIfam" id="TIGR00420">
    <property type="entry name" value="trmU"/>
    <property type="match status" value="1"/>
</dbReference>
<dbReference type="GO" id="GO:0002143">
    <property type="term" value="P:tRNA wobble position uridine thiolation"/>
    <property type="evidence" value="ECO:0007669"/>
    <property type="project" value="TreeGrafter"/>
</dbReference>
<comment type="caution">
    <text evidence="9">Lacks conserved residue(s) required for the propagation of feature annotation.</text>
</comment>
<feature type="active site" description="Cysteine persulfide intermediate" evidence="9">
    <location>
        <position position="204"/>
    </location>
</feature>
<evidence type="ECO:0000256" key="1">
    <source>
        <dbReference type="ARBA" id="ARBA00022555"/>
    </source>
</evidence>
<proteinExistence type="inferred from homology"/>
<protein>
    <recommendedName>
        <fullName evidence="9">tRNA-specific 2-thiouridylase MnmA</fullName>
        <ecNumber evidence="9">2.8.1.13</ecNumber>
    </recommendedName>
</protein>
<dbReference type="Pfam" id="PF20259">
    <property type="entry name" value="tRNA_Me_trans_M"/>
    <property type="match status" value="1"/>
</dbReference>
<evidence type="ECO:0000313" key="13">
    <source>
        <dbReference type="EMBL" id="OGZ12633.1"/>
    </source>
</evidence>